<dbReference type="EMBL" id="KQ420297">
    <property type="protein sequence ID" value="KOF80728.1"/>
    <property type="molecule type" value="Genomic_DNA"/>
</dbReference>
<evidence type="ECO:0000313" key="1">
    <source>
        <dbReference type="EMBL" id="KOF80728.1"/>
    </source>
</evidence>
<reference evidence="1" key="1">
    <citation type="submission" date="2015-07" db="EMBL/GenBank/DDBJ databases">
        <title>MeaNS - Measles Nucleotide Surveillance Program.</title>
        <authorList>
            <person name="Tran T."/>
            <person name="Druce J."/>
        </authorList>
    </citation>
    <scope>NUCLEOTIDE SEQUENCE</scope>
    <source>
        <strain evidence="1">UCB-OBI-ISO-001</strain>
        <tissue evidence="1">Gonad</tissue>
    </source>
</reference>
<name>A0A0L8GUT3_OCTBM</name>
<accession>A0A0L8GUT3</accession>
<protein>
    <submittedName>
        <fullName evidence="1">Uncharacterized protein</fullName>
    </submittedName>
</protein>
<dbReference type="EMBL" id="KQ420297">
    <property type="protein sequence ID" value="KOF80729.1"/>
    <property type="molecule type" value="Genomic_DNA"/>
</dbReference>
<dbReference type="AlphaFoldDB" id="A0A0L8GUT3"/>
<organism evidence="1">
    <name type="scientific">Octopus bimaculoides</name>
    <name type="common">California two-spotted octopus</name>
    <dbReference type="NCBI Taxonomy" id="37653"/>
    <lineage>
        <taxon>Eukaryota</taxon>
        <taxon>Metazoa</taxon>
        <taxon>Spiralia</taxon>
        <taxon>Lophotrochozoa</taxon>
        <taxon>Mollusca</taxon>
        <taxon>Cephalopoda</taxon>
        <taxon>Coleoidea</taxon>
        <taxon>Octopodiformes</taxon>
        <taxon>Octopoda</taxon>
        <taxon>Incirrata</taxon>
        <taxon>Octopodidae</taxon>
        <taxon>Octopus</taxon>
    </lineage>
</organism>
<proteinExistence type="predicted"/>
<sequence length="78" mass="9453">MLARKETYAIFFHCLKNKIIFLLVHLYTVASKLHYLELTTTLKVGDWIYRREILVRCSALTDYSSRHRSRYILRVYKL</sequence>
<gene>
    <name evidence="1" type="ORF">OCBIM_22027521mg</name>
</gene>